<dbReference type="RefSeq" id="WP_074749554.1">
    <property type="nucleotide sequence ID" value="NZ_FNCO01000001.1"/>
</dbReference>
<accession>A0A1G7RPV4</accession>
<organism evidence="1 2">
    <name type="scientific">Pseudomonas abietaniphila</name>
    <dbReference type="NCBI Taxonomy" id="89065"/>
    <lineage>
        <taxon>Bacteria</taxon>
        <taxon>Pseudomonadati</taxon>
        <taxon>Pseudomonadota</taxon>
        <taxon>Gammaproteobacteria</taxon>
        <taxon>Pseudomonadales</taxon>
        <taxon>Pseudomonadaceae</taxon>
        <taxon>Pseudomonas</taxon>
    </lineage>
</organism>
<dbReference type="EMBL" id="FNCO01000001">
    <property type="protein sequence ID" value="SDG12735.1"/>
    <property type="molecule type" value="Genomic_DNA"/>
</dbReference>
<reference evidence="2" key="1">
    <citation type="submission" date="2016-10" db="EMBL/GenBank/DDBJ databases">
        <authorList>
            <person name="Varghese N."/>
            <person name="Submissions S."/>
        </authorList>
    </citation>
    <scope>NUCLEOTIDE SEQUENCE [LARGE SCALE GENOMIC DNA]</scope>
    <source>
        <strain evidence="2">ATCC 700689</strain>
    </source>
</reference>
<name>A0A1G7RPV4_9PSED</name>
<protein>
    <submittedName>
        <fullName evidence="1">Uncharacterized protein</fullName>
    </submittedName>
</protein>
<dbReference type="Proteomes" id="UP000182894">
    <property type="component" value="Unassembled WGS sequence"/>
</dbReference>
<keyword evidence="2" id="KW-1185">Reference proteome</keyword>
<evidence type="ECO:0000313" key="1">
    <source>
        <dbReference type="EMBL" id="SDG12735.1"/>
    </source>
</evidence>
<dbReference type="OrthoDB" id="9135477at2"/>
<dbReference type="AlphaFoldDB" id="A0A1G7RPV4"/>
<sequence>MSAINAFYCDLNDFCRKYLDSNRQVSKEEFAVFVPRKMQVDASTFENLMIFEKTMFKVYGENIPLAYLIGTMGERAFEELIEQDALGFVLWKPLVTHFVDKIEGLDPLSYGNTSSPAHSDPEQSLELGLQWLKKPLKRSKRRAFVRKLRDKYQITDDELPQQAVGLAVSAYSSGRLDVYGFDSKQVAYRDIPHHLIGGLAKHADSILEYIYLLDNQLSSVSKVEYHDYLTTSSNRFNAASSAMNNFCRIAEYENIPDLKSMYHNSVDPFAKLVKIRNKGYAKKFRSWLSDLSDEVDSEEVLRAYYEAILKPQGFLHTGVGKMTKTITMSAIGMGVGALVGGPAAAMLGAAGGKLIEGAADVGLDMLDQHLLDGILQGWTPRVFMEKIDQANREGASKGRIEPTI</sequence>
<proteinExistence type="predicted"/>
<gene>
    <name evidence="1" type="ORF">SAMN05216605_101217</name>
</gene>
<evidence type="ECO:0000313" key="2">
    <source>
        <dbReference type="Proteomes" id="UP000182894"/>
    </source>
</evidence>